<sequence length="414" mass="46886">MFWIIVLSALSLLCSEIPASAVAADSPISLEGVHAELTCRDCHGGDPSLTPRPSSLAVRANGCTGCHQGYDQIFDQAMTTREAEKTFVDHTFSDVDPDFYANNCSSCHVSDCLDCHGGDGHKIASATQEECLGCHSGYFVGREYLGWAPREDHPRYQRGPQHLGERALKMRPDIHSELGMECKDCHSMQSLIAGQKAAQTCEECHQPDLSVIEHSIVAHMEKMECYACHSAWAPQEYGNFYLRLGKRNREAEKAFNTPPLKGEYLVRTYLRKQDAPPLGLNQRQRYSPIRPQFITYYSDLRGGDFPLQENQLLAAQWNAFFPHTIRTGTVMCDSCHDDRRRYLLENEEERLYRIDLDGLGLISFWNQQGQTIQDGSFISPQQFLQINKKDAAYTKAYVKRWKKLLGQDESSSKE</sequence>
<feature type="chain" id="PRO_5011581597" description="Cytochrome C" evidence="2">
    <location>
        <begin position="24"/>
        <end position="414"/>
    </location>
</feature>
<organism evidence="3 4">
    <name type="scientific">Desulfuromusa kysingii</name>
    <dbReference type="NCBI Taxonomy" id="37625"/>
    <lineage>
        <taxon>Bacteria</taxon>
        <taxon>Pseudomonadati</taxon>
        <taxon>Thermodesulfobacteriota</taxon>
        <taxon>Desulfuromonadia</taxon>
        <taxon>Desulfuromonadales</taxon>
        <taxon>Geopsychrobacteraceae</taxon>
        <taxon>Desulfuromusa</taxon>
    </lineage>
</organism>
<evidence type="ECO:0000256" key="1">
    <source>
        <dbReference type="ARBA" id="ARBA00022729"/>
    </source>
</evidence>
<evidence type="ECO:0000313" key="4">
    <source>
        <dbReference type="Proteomes" id="UP000199409"/>
    </source>
</evidence>
<reference evidence="3 4" key="1">
    <citation type="submission" date="2016-10" db="EMBL/GenBank/DDBJ databases">
        <authorList>
            <person name="de Groot N.N."/>
        </authorList>
    </citation>
    <scope>NUCLEOTIDE SEQUENCE [LARGE SCALE GENOMIC DNA]</scope>
    <source>
        <strain evidence="3 4">DSM 7343</strain>
    </source>
</reference>
<accession>A0A1H4CQT0</accession>
<gene>
    <name evidence="3" type="ORF">SAMN05660420_02670</name>
</gene>
<protein>
    <recommendedName>
        <fullName evidence="5">Cytochrome C</fullName>
    </recommendedName>
</protein>
<dbReference type="AlphaFoldDB" id="A0A1H4CQT0"/>
<dbReference type="OrthoDB" id="5390534at2"/>
<keyword evidence="4" id="KW-1185">Reference proteome</keyword>
<name>A0A1H4CQT0_9BACT</name>
<dbReference type="NCBIfam" id="NF040968">
    <property type="entry name" value="FeS_ExtO"/>
    <property type="match status" value="1"/>
</dbReference>
<dbReference type="SUPFAM" id="SSF48695">
    <property type="entry name" value="Multiheme cytochromes"/>
    <property type="match status" value="1"/>
</dbReference>
<dbReference type="PANTHER" id="PTHR35038">
    <property type="entry name" value="DISSIMILATORY SULFITE REDUCTASE SIRA"/>
    <property type="match status" value="1"/>
</dbReference>
<evidence type="ECO:0000256" key="2">
    <source>
        <dbReference type="SAM" id="SignalP"/>
    </source>
</evidence>
<evidence type="ECO:0008006" key="5">
    <source>
        <dbReference type="Google" id="ProtNLM"/>
    </source>
</evidence>
<evidence type="ECO:0000313" key="3">
    <source>
        <dbReference type="EMBL" id="SEA62629.1"/>
    </source>
</evidence>
<dbReference type="Gene3D" id="3.90.10.10">
    <property type="entry name" value="Cytochrome C3"/>
    <property type="match status" value="1"/>
</dbReference>
<dbReference type="NCBIfam" id="NF040967">
    <property type="entry name" value="cytc_ExtN"/>
    <property type="match status" value="1"/>
</dbReference>
<dbReference type="InterPro" id="IPR051829">
    <property type="entry name" value="Multiheme_Cytochr_ET"/>
</dbReference>
<dbReference type="Proteomes" id="UP000199409">
    <property type="component" value="Unassembled WGS sequence"/>
</dbReference>
<keyword evidence="1 2" id="KW-0732">Signal</keyword>
<feature type="signal peptide" evidence="2">
    <location>
        <begin position="1"/>
        <end position="23"/>
    </location>
</feature>
<dbReference type="Gene3D" id="1.10.1130.10">
    <property type="entry name" value="Flavocytochrome C3, Chain A"/>
    <property type="match status" value="1"/>
</dbReference>
<dbReference type="RefSeq" id="WP_092349548.1">
    <property type="nucleotide sequence ID" value="NZ_FNQN01000008.1"/>
</dbReference>
<dbReference type="EMBL" id="FNQN01000008">
    <property type="protein sequence ID" value="SEA62629.1"/>
    <property type="molecule type" value="Genomic_DNA"/>
</dbReference>
<dbReference type="PANTHER" id="PTHR35038:SF8">
    <property type="entry name" value="C-TYPE POLYHEME CYTOCHROME OMCC"/>
    <property type="match status" value="1"/>
</dbReference>
<dbReference type="STRING" id="37625.SAMN05660420_02670"/>
<dbReference type="GO" id="GO:0016491">
    <property type="term" value="F:oxidoreductase activity"/>
    <property type="evidence" value="ECO:0007669"/>
    <property type="project" value="TreeGrafter"/>
</dbReference>
<dbReference type="InterPro" id="IPR036280">
    <property type="entry name" value="Multihaem_cyt_sf"/>
</dbReference>
<proteinExistence type="predicted"/>